<name>A0A6J4ZVL2_9BURK</name>
<reference evidence="2 3" key="1">
    <citation type="submission" date="2020-04" db="EMBL/GenBank/DDBJ databases">
        <authorList>
            <person name="De Canck E."/>
        </authorList>
    </citation>
    <scope>NUCLEOTIDE SEQUENCE [LARGE SCALE GENOMIC DNA]</scope>
    <source>
        <strain evidence="2 3">LMG 22037</strain>
    </source>
</reference>
<proteinExistence type="predicted"/>
<feature type="signal peptide" evidence="1">
    <location>
        <begin position="1"/>
        <end position="20"/>
    </location>
</feature>
<evidence type="ECO:0000313" key="3">
    <source>
        <dbReference type="Proteomes" id="UP000494249"/>
    </source>
</evidence>
<accession>A0A6J4ZVL2</accession>
<dbReference type="AlphaFoldDB" id="A0A6J4ZVL2"/>
<sequence length="143" mass="16022">MKRLLIAALAATCVASSLHAQTHDAGPLDTPTGKLQFARDGHGFVALLQNDAFDRFSANTLTHFDELNNADDTVARTLVQTDVGPVLYDLRRRPPLVQHIGTRMTVRRLFWQGDEVVMQGSQGWFRFQRGVLTRLQSSTTTYH</sequence>
<gene>
    <name evidence="2" type="ORF">LMG22037_00564</name>
</gene>
<keyword evidence="1" id="KW-0732">Signal</keyword>
<dbReference type="RefSeq" id="WP_035476882.1">
    <property type="nucleotide sequence ID" value="NZ_CADFGL010000001.1"/>
</dbReference>
<dbReference type="Proteomes" id="UP000494249">
    <property type="component" value="Unassembled WGS sequence"/>
</dbReference>
<feature type="chain" id="PRO_5026666671" evidence="1">
    <location>
        <begin position="21"/>
        <end position="143"/>
    </location>
</feature>
<organism evidence="2 3">
    <name type="scientific">Paraburkholderia phenoliruptrix</name>
    <dbReference type="NCBI Taxonomy" id="252970"/>
    <lineage>
        <taxon>Bacteria</taxon>
        <taxon>Pseudomonadati</taxon>
        <taxon>Pseudomonadota</taxon>
        <taxon>Betaproteobacteria</taxon>
        <taxon>Burkholderiales</taxon>
        <taxon>Burkholderiaceae</taxon>
        <taxon>Paraburkholderia</taxon>
    </lineage>
</organism>
<evidence type="ECO:0000256" key="1">
    <source>
        <dbReference type="SAM" id="SignalP"/>
    </source>
</evidence>
<evidence type="ECO:0000313" key="2">
    <source>
        <dbReference type="EMBL" id="CAB3644149.1"/>
    </source>
</evidence>
<dbReference type="EMBL" id="CADIKB010000001">
    <property type="protein sequence ID" value="CAB3644149.1"/>
    <property type="molecule type" value="Genomic_DNA"/>
</dbReference>
<protein>
    <submittedName>
        <fullName evidence="2">Uncharacterized protein</fullName>
    </submittedName>
</protein>